<name>A0A699SH93_TANCI</name>
<gene>
    <name evidence="2" type="ORF">Tci_868629</name>
</gene>
<proteinExistence type="predicted"/>
<feature type="compositionally biased region" description="Polar residues" evidence="1">
    <location>
        <begin position="1"/>
        <end position="25"/>
    </location>
</feature>
<evidence type="ECO:0000313" key="2">
    <source>
        <dbReference type="EMBL" id="GFC96659.1"/>
    </source>
</evidence>
<feature type="region of interest" description="Disordered" evidence="1">
    <location>
        <begin position="1"/>
        <end position="79"/>
    </location>
</feature>
<dbReference type="EMBL" id="BKCJ011161542">
    <property type="protein sequence ID" value="GFC96659.1"/>
    <property type="molecule type" value="Genomic_DNA"/>
</dbReference>
<accession>A0A699SH93</accession>
<evidence type="ECO:0008006" key="3">
    <source>
        <dbReference type="Google" id="ProtNLM"/>
    </source>
</evidence>
<protein>
    <recommendedName>
        <fullName evidence="3">Reverse transcriptase domain-containing protein</fullName>
    </recommendedName>
</protein>
<sequence length="79" mass="8871">PSPTMENTSGDDQNRNPSVSETVASPITPKPFIKFVNPKDSQSKSKTDETKTPKKPLVKYAEQYKKPNKKPNVRGNQRN</sequence>
<comment type="caution">
    <text evidence="2">The sequence shown here is derived from an EMBL/GenBank/DDBJ whole genome shotgun (WGS) entry which is preliminary data.</text>
</comment>
<evidence type="ECO:0000256" key="1">
    <source>
        <dbReference type="SAM" id="MobiDB-lite"/>
    </source>
</evidence>
<feature type="compositionally biased region" description="Basic and acidic residues" evidence="1">
    <location>
        <begin position="41"/>
        <end position="52"/>
    </location>
</feature>
<reference evidence="2" key="1">
    <citation type="journal article" date="2019" name="Sci. Rep.">
        <title>Draft genome of Tanacetum cinerariifolium, the natural source of mosquito coil.</title>
        <authorList>
            <person name="Yamashiro T."/>
            <person name="Shiraishi A."/>
            <person name="Satake H."/>
            <person name="Nakayama K."/>
        </authorList>
    </citation>
    <scope>NUCLEOTIDE SEQUENCE</scope>
</reference>
<dbReference type="AlphaFoldDB" id="A0A699SH93"/>
<organism evidence="2">
    <name type="scientific">Tanacetum cinerariifolium</name>
    <name type="common">Dalmatian daisy</name>
    <name type="synonym">Chrysanthemum cinerariifolium</name>
    <dbReference type="NCBI Taxonomy" id="118510"/>
    <lineage>
        <taxon>Eukaryota</taxon>
        <taxon>Viridiplantae</taxon>
        <taxon>Streptophyta</taxon>
        <taxon>Embryophyta</taxon>
        <taxon>Tracheophyta</taxon>
        <taxon>Spermatophyta</taxon>
        <taxon>Magnoliopsida</taxon>
        <taxon>eudicotyledons</taxon>
        <taxon>Gunneridae</taxon>
        <taxon>Pentapetalae</taxon>
        <taxon>asterids</taxon>
        <taxon>campanulids</taxon>
        <taxon>Asterales</taxon>
        <taxon>Asteraceae</taxon>
        <taxon>Asteroideae</taxon>
        <taxon>Anthemideae</taxon>
        <taxon>Anthemidinae</taxon>
        <taxon>Tanacetum</taxon>
    </lineage>
</organism>
<feature type="non-terminal residue" evidence="2">
    <location>
        <position position="1"/>
    </location>
</feature>